<dbReference type="AlphaFoldDB" id="E0VR53"/>
<dbReference type="OrthoDB" id="7312725at2759"/>
<dbReference type="EnsemblMetazoa" id="PHUM392710-RA">
    <property type="protein sequence ID" value="PHUM392710-PA"/>
    <property type="gene ID" value="PHUM392710"/>
</dbReference>
<reference evidence="17" key="3">
    <citation type="submission" date="2021-02" db="UniProtKB">
        <authorList>
            <consortium name="EnsemblMetazoa"/>
        </authorList>
    </citation>
    <scope>IDENTIFICATION</scope>
    <source>
        <strain evidence="17">USDA</strain>
    </source>
</reference>
<dbReference type="SMART" id="SM00980">
    <property type="entry name" value="THAP"/>
    <property type="match status" value="1"/>
</dbReference>
<evidence type="ECO:0000313" key="17">
    <source>
        <dbReference type="EnsemblMetazoa" id="PHUM392710-PA"/>
    </source>
</evidence>
<comment type="subcellular location">
    <subcellularLocation>
        <location evidence="1">Nucleus</location>
        <location evidence="1">Nucleoplasm</location>
    </subcellularLocation>
</comment>
<keyword evidence="18" id="KW-1185">Reference proteome</keyword>
<evidence type="ECO:0000256" key="6">
    <source>
        <dbReference type="ARBA" id="ARBA00023015"/>
    </source>
</evidence>
<dbReference type="CTD" id="8237659"/>
<dbReference type="InterPro" id="IPR026516">
    <property type="entry name" value="THAP1/10"/>
</dbReference>
<keyword evidence="9" id="KW-0804">Transcription</keyword>
<dbReference type="EMBL" id="AAZO01004596">
    <property type="status" value="NOT_ANNOTATED_CDS"/>
    <property type="molecule type" value="Genomic_DNA"/>
</dbReference>
<evidence type="ECO:0000256" key="5">
    <source>
        <dbReference type="ARBA" id="ARBA00022833"/>
    </source>
</evidence>
<feature type="compositionally biased region" description="Acidic residues" evidence="14">
    <location>
        <begin position="101"/>
        <end position="110"/>
    </location>
</feature>
<name>E0VR53_PEDHC</name>
<dbReference type="PANTHER" id="PTHR46600:SF1">
    <property type="entry name" value="THAP DOMAIN-CONTAINING PROTEIN 1"/>
    <property type="match status" value="1"/>
</dbReference>
<evidence type="ECO:0000256" key="10">
    <source>
        <dbReference type="ARBA" id="ARBA00023242"/>
    </source>
</evidence>
<keyword evidence="8 12" id="KW-0238">DNA-binding</keyword>
<feature type="region of interest" description="Disordered" evidence="14">
    <location>
        <begin position="78"/>
        <end position="110"/>
    </location>
</feature>
<dbReference type="RefSeq" id="XP_002428597.1">
    <property type="nucleotide sequence ID" value="XM_002428552.1"/>
</dbReference>
<dbReference type="SUPFAM" id="SSF57716">
    <property type="entry name" value="Glucocorticoid receptor-like (DNA-binding domain)"/>
    <property type="match status" value="1"/>
</dbReference>
<evidence type="ECO:0000256" key="4">
    <source>
        <dbReference type="ARBA" id="ARBA00022771"/>
    </source>
</evidence>
<keyword evidence="11" id="KW-0131">Cell cycle</keyword>
<evidence type="ECO:0000256" key="13">
    <source>
        <dbReference type="SAM" id="Coils"/>
    </source>
</evidence>
<dbReference type="HOGENOM" id="CLU_977638_0_0_1"/>
<proteinExistence type="inferred from homology"/>
<keyword evidence="3" id="KW-0479">Metal-binding</keyword>
<reference evidence="16" key="1">
    <citation type="submission" date="2007-04" db="EMBL/GenBank/DDBJ databases">
        <title>Annotation of Pediculus humanus corporis strain USDA.</title>
        <authorList>
            <person name="Kirkness E."/>
            <person name="Hannick L."/>
            <person name="Hass B."/>
            <person name="Bruggner R."/>
            <person name="Lawson D."/>
            <person name="Bidwell S."/>
            <person name="Joardar V."/>
            <person name="Caler E."/>
            <person name="Walenz B."/>
            <person name="Inman J."/>
            <person name="Schobel S."/>
            <person name="Galinsky K."/>
            <person name="Amedeo P."/>
            <person name="Strausberg R."/>
        </authorList>
    </citation>
    <scope>NUCLEOTIDE SEQUENCE</scope>
    <source>
        <strain evidence="16">USDA</strain>
    </source>
</reference>
<evidence type="ECO:0000256" key="9">
    <source>
        <dbReference type="ARBA" id="ARBA00023163"/>
    </source>
</evidence>
<feature type="coiled-coil region" evidence="13">
    <location>
        <begin position="222"/>
        <end position="249"/>
    </location>
</feature>
<evidence type="ECO:0000256" key="11">
    <source>
        <dbReference type="ARBA" id="ARBA00023306"/>
    </source>
</evidence>
<accession>E0VR53</accession>
<evidence type="ECO:0000259" key="15">
    <source>
        <dbReference type="PROSITE" id="PS50950"/>
    </source>
</evidence>
<keyword evidence="6" id="KW-0805">Transcription regulation</keyword>
<evidence type="ECO:0000256" key="1">
    <source>
        <dbReference type="ARBA" id="ARBA00004642"/>
    </source>
</evidence>
<evidence type="ECO:0000256" key="14">
    <source>
        <dbReference type="SAM" id="MobiDB-lite"/>
    </source>
</evidence>
<keyword evidence="5" id="KW-0862">Zinc</keyword>
<dbReference type="GO" id="GO:0043565">
    <property type="term" value="F:sequence-specific DNA binding"/>
    <property type="evidence" value="ECO:0007669"/>
    <property type="project" value="InterPro"/>
</dbReference>
<evidence type="ECO:0000256" key="3">
    <source>
        <dbReference type="ARBA" id="ARBA00022723"/>
    </source>
</evidence>
<sequence length="285" mass="33261">MVIICSAPGCLAKKTSNTSKTSVLFHRFPLRKPDLLAKWVKAMKCSGFKPTATSYLCSSHFINSDYDLKSPNAAKQLKPNAVPSHFEKRKPGRKKKVMDEQKEEEYLQDETEEKIETNLADIIGDRHKGTLQVLIVGEDGKITNSEYIFKKEMVEKKNFKEEPEEFFEDDTVDDENLSLEKKNDNEMKVKDFERCLNNSSDICNMSLKNGRQNLDKLTLNKFKQLNFKYKKLKKQNDELKILLKLLVLKRGRGKKNLKELLEDYEKYEYEEVKIKVKEENLFVDN</sequence>
<feature type="compositionally biased region" description="Basic residues" evidence="14">
    <location>
        <begin position="87"/>
        <end position="96"/>
    </location>
</feature>
<dbReference type="KEGG" id="phu:Phum_PHUM392710"/>
<dbReference type="VEuPathDB" id="VectorBase:PHUM392710"/>
<comment type="similarity">
    <text evidence="2">Belongs to the THAP1 family.</text>
</comment>
<dbReference type="GO" id="GO:0005654">
    <property type="term" value="C:nucleoplasm"/>
    <property type="evidence" value="ECO:0007669"/>
    <property type="project" value="UniProtKB-SubCell"/>
</dbReference>
<evidence type="ECO:0000313" key="16">
    <source>
        <dbReference type="EMBL" id="EEB15859.1"/>
    </source>
</evidence>
<evidence type="ECO:0000256" key="2">
    <source>
        <dbReference type="ARBA" id="ARBA00006177"/>
    </source>
</evidence>
<feature type="domain" description="THAP-type" evidence="15">
    <location>
        <begin position="1"/>
        <end position="86"/>
    </location>
</feature>
<dbReference type="EMBL" id="DS235451">
    <property type="protein sequence ID" value="EEB15859.1"/>
    <property type="molecule type" value="Genomic_DNA"/>
</dbReference>
<dbReference type="PROSITE" id="PS50950">
    <property type="entry name" value="ZF_THAP"/>
    <property type="match status" value="1"/>
</dbReference>
<keyword evidence="10" id="KW-0539">Nucleus</keyword>
<keyword evidence="7 13" id="KW-0175">Coiled coil</keyword>
<dbReference type="Proteomes" id="UP000009046">
    <property type="component" value="Unassembled WGS sequence"/>
</dbReference>
<dbReference type="GO" id="GO:0008270">
    <property type="term" value="F:zinc ion binding"/>
    <property type="evidence" value="ECO:0007669"/>
    <property type="project" value="UniProtKB-KW"/>
</dbReference>
<evidence type="ECO:0000256" key="8">
    <source>
        <dbReference type="ARBA" id="ARBA00023125"/>
    </source>
</evidence>
<evidence type="ECO:0000313" key="18">
    <source>
        <dbReference type="Proteomes" id="UP000009046"/>
    </source>
</evidence>
<evidence type="ECO:0000256" key="12">
    <source>
        <dbReference type="PROSITE-ProRule" id="PRU00309"/>
    </source>
</evidence>
<protein>
    <recommendedName>
        <fullName evidence="15">THAP-type domain-containing protein</fullName>
    </recommendedName>
</protein>
<dbReference type="PANTHER" id="PTHR46600">
    <property type="entry name" value="THAP DOMAIN-CONTAINING"/>
    <property type="match status" value="1"/>
</dbReference>
<dbReference type="Gene3D" id="6.20.210.20">
    <property type="entry name" value="THAP domain"/>
    <property type="match status" value="1"/>
</dbReference>
<gene>
    <name evidence="17" type="primary">8237659</name>
    <name evidence="16" type="ORF">Phum_PHUM392710</name>
</gene>
<dbReference type="GeneID" id="8237659"/>
<evidence type="ECO:0000256" key="7">
    <source>
        <dbReference type="ARBA" id="ARBA00023054"/>
    </source>
</evidence>
<dbReference type="Pfam" id="PF05485">
    <property type="entry name" value="THAP"/>
    <property type="match status" value="1"/>
</dbReference>
<dbReference type="InterPro" id="IPR038441">
    <property type="entry name" value="THAP_Znf_sf"/>
</dbReference>
<keyword evidence="4 12" id="KW-0863">Zinc-finger</keyword>
<dbReference type="InterPro" id="IPR006612">
    <property type="entry name" value="THAP_Znf"/>
</dbReference>
<reference evidence="16" key="2">
    <citation type="submission" date="2007-04" db="EMBL/GenBank/DDBJ databases">
        <title>The genome of the human body louse.</title>
        <authorList>
            <consortium name="The Human Body Louse Genome Consortium"/>
            <person name="Kirkness E."/>
            <person name="Walenz B."/>
            <person name="Hass B."/>
            <person name="Bruggner R."/>
            <person name="Strausberg R."/>
        </authorList>
    </citation>
    <scope>NUCLEOTIDE SEQUENCE</scope>
    <source>
        <strain evidence="16">USDA</strain>
    </source>
</reference>
<organism>
    <name type="scientific">Pediculus humanus subsp. corporis</name>
    <name type="common">Body louse</name>
    <dbReference type="NCBI Taxonomy" id="121224"/>
    <lineage>
        <taxon>Eukaryota</taxon>
        <taxon>Metazoa</taxon>
        <taxon>Ecdysozoa</taxon>
        <taxon>Arthropoda</taxon>
        <taxon>Hexapoda</taxon>
        <taxon>Insecta</taxon>
        <taxon>Pterygota</taxon>
        <taxon>Neoptera</taxon>
        <taxon>Paraneoptera</taxon>
        <taxon>Psocodea</taxon>
        <taxon>Troctomorpha</taxon>
        <taxon>Phthiraptera</taxon>
        <taxon>Anoplura</taxon>
        <taxon>Pediculidae</taxon>
        <taxon>Pediculus</taxon>
    </lineage>
</organism>
<dbReference type="SMART" id="SM00692">
    <property type="entry name" value="DM3"/>
    <property type="match status" value="1"/>
</dbReference>
<dbReference type="InParanoid" id="E0VR53"/>